<reference evidence="1 2" key="1">
    <citation type="journal article" date="2017" name="BMC Genomics">
        <title>Comparative genomic and phylogenomic analyses of the Bifidobacteriaceae family.</title>
        <authorList>
            <person name="Lugli G.A."/>
            <person name="Milani C."/>
            <person name="Turroni F."/>
            <person name="Duranti S."/>
            <person name="Mancabelli L."/>
            <person name="Mangifesta M."/>
            <person name="Ferrario C."/>
            <person name="Modesto M."/>
            <person name="Mattarelli P."/>
            <person name="Jiri K."/>
            <person name="van Sinderen D."/>
            <person name="Ventura M."/>
        </authorList>
    </citation>
    <scope>NUCLEOTIDE SEQUENCE [LARGE SCALE GENOMIC DNA]</scope>
    <source>
        <strain evidence="1 2">DSM 24744</strain>
    </source>
</reference>
<dbReference type="Proteomes" id="UP000216454">
    <property type="component" value="Unassembled WGS sequence"/>
</dbReference>
<evidence type="ECO:0000313" key="1">
    <source>
        <dbReference type="EMBL" id="OZG51974.1"/>
    </source>
</evidence>
<comment type="caution">
    <text evidence="1">The sequence shown here is derived from an EMBL/GenBank/DDBJ whole genome shotgun (WGS) entry which is preliminary data.</text>
</comment>
<dbReference type="OrthoDB" id="9876997at2"/>
<dbReference type="RefSeq" id="WP_094691083.1">
    <property type="nucleotide sequence ID" value="NZ_MWWQ01000006.1"/>
</dbReference>
<organism evidence="1 2">
    <name type="scientific">Pseudoscardovia suis</name>
    <dbReference type="NCBI Taxonomy" id="987063"/>
    <lineage>
        <taxon>Bacteria</taxon>
        <taxon>Bacillati</taxon>
        <taxon>Actinomycetota</taxon>
        <taxon>Actinomycetes</taxon>
        <taxon>Bifidobacteriales</taxon>
        <taxon>Bifidobacteriaceae</taxon>
        <taxon>Pseudoscardovia</taxon>
    </lineage>
</organism>
<sequence length="70" mass="8337">MTVSDGLEKYTWRVGELTFDSEDPDDPPHLPDAECEWIFNEIQRRNKERIPWSESELEDEYERLHAEGKA</sequence>
<proteinExistence type="predicted"/>
<name>A0A261EYN8_9BIFI</name>
<evidence type="ECO:0000313" key="2">
    <source>
        <dbReference type="Proteomes" id="UP000216454"/>
    </source>
</evidence>
<accession>A0A261EYN8</accession>
<dbReference type="AlphaFoldDB" id="A0A261EYN8"/>
<gene>
    <name evidence="1" type="ORF">PSSU_0757</name>
</gene>
<protein>
    <submittedName>
        <fullName evidence="1">Uncharacterized protein</fullName>
    </submittedName>
</protein>
<keyword evidence="2" id="KW-1185">Reference proteome</keyword>
<dbReference type="EMBL" id="MWWQ01000006">
    <property type="protein sequence ID" value="OZG51974.1"/>
    <property type="molecule type" value="Genomic_DNA"/>
</dbReference>